<dbReference type="GeneID" id="83200104"/>
<reference evidence="2" key="2">
    <citation type="journal article" date="2023" name="IMA Fungus">
        <title>Comparative genomic study of the Penicillium genus elucidates a diverse pangenome and 15 lateral gene transfer events.</title>
        <authorList>
            <person name="Petersen C."/>
            <person name="Sorensen T."/>
            <person name="Nielsen M.R."/>
            <person name="Sondergaard T.E."/>
            <person name="Sorensen J.L."/>
            <person name="Fitzpatrick D.A."/>
            <person name="Frisvad J.C."/>
            <person name="Nielsen K.L."/>
        </authorList>
    </citation>
    <scope>NUCLEOTIDE SEQUENCE</scope>
    <source>
        <strain evidence="2">IBT 19713</strain>
    </source>
</reference>
<protein>
    <submittedName>
        <fullName evidence="2">Uncharacterized protein</fullName>
    </submittedName>
</protein>
<feature type="transmembrane region" description="Helical" evidence="1">
    <location>
        <begin position="17"/>
        <end position="39"/>
    </location>
</feature>
<keyword evidence="1" id="KW-1133">Transmembrane helix</keyword>
<name>A0A9W9TRP1_9EURO</name>
<sequence>MAEPTIMEVPATNYRSLFIFFGYLALAVFFTLTCCHTIYTRYQERQKRNDWATPQKQKPFFLFSFLSALSLGMTWYHMIRLFIWSYHNWEASPSGAFWSATEMSLVVRIGLWLKDTYVFQEAWETVSVSPTRVWWSGQIFGWTIGWSLVLGITGRRYGIPRVWVYMLLAQAVSVSFAANLYFAAVAVSRKANPKDGIFAWSPPLLAELIPVAFSLLDTVAVPIYAYKKEFMWVLMAPHIVIFIPCVLRPIGALPPASKAQGDQTTRRYAVSIKWVAAASILLLAHFTVMMLREVGTDVPYGEVAQILFDTIYVHPACSSVSWDVIMCTVSGIAWVYVHDFNTSHMVGGR</sequence>
<evidence type="ECO:0000313" key="2">
    <source>
        <dbReference type="EMBL" id="KAJ5238885.1"/>
    </source>
</evidence>
<feature type="transmembrane region" description="Helical" evidence="1">
    <location>
        <begin position="133"/>
        <end position="150"/>
    </location>
</feature>
<accession>A0A9W9TRP1</accession>
<keyword evidence="1" id="KW-0812">Transmembrane</keyword>
<feature type="transmembrane region" description="Helical" evidence="1">
    <location>
        <begin position="271"/>
        <end position="291"/>
    </location>
</feature>
<feature type="transmembrane region" description="Helical" evidence="1">
    <location>
        <begin position="60"/>
        <end position="79"/>
    </location>
</feature>
<evidence type="ECO:0000313" key="3">
    <source>
        <dbReference type="Proteomes" id="UP001150941"/>
    </source>
</evidence>
<reference evidence="2" key="1">
    <citation type="submission" date="2022-11" db="EMBL/GenBank/DDBJ databases">
        <authorList>
            <person name="Petersen C."/>
        </authorList>
    </citation>
    <scope>NUCLEOTIDE SEQUENCE</scope>
    <source>
        <strain evidence="2">IBT 19713</strain>
    </source>
</reference>
<feature type="transmembrane region" description="Helical" evidence="1">
    <location>
        <begin position="162"/>
        <end position="184"/>
    </location>
</feature>
<comment type="caution">
    <text evidence="2">The sequence shown here is derived from an EMBL/GenBank/DDBJ whole genome shotgun (WGS) entry which is preliminary data.</text>
</comment>
<dbReference type="OrthoDB" id="2126185at2759"/>
<feature type="transmembrane region" description="Helical" evidence="1">
    <location>
        <begin position="204"/>
        <end position="225"/>
    </location>
</feature>
<dbReference type="RefSeq" id="XP_058331804.1">
    <property type="nucleotide sequence ID" value="XM_058472801.1"/>
</dbReference>
<organism evidence="2 3">
    <name type="scientific">Penicillium chermesinum</name>
    <dbReference type="NCBI Taxonomy" id="63820"/>
    <lineage>
        <taxon>Eukaryota</taxon>
        <taxon>Fungi</taxon>
        <taxon>Dikarya</taxon>
        <taxon>Ascomycota</taxon>
        <taxon>Pezizomycotina</taxon>
        <taxon>Eurotiomycetes</taxon>
        <taxon>Eurotiomycetidae</taxon>
        <taxon>Eurotiales</taxon>
        <taxon>Aspergillaceae</taxon>
        <taxon>Penicillium</taxon>
    </lineage>
</organism>
<keyword evidence="3" id="KW-1185">Reference proteome</keyword>
<dbReference type="Proteomes" id="UP001150941">
    <property type="component" value="Unassembled WGS sequence"/>
</dbReference>
<keyword evidence="1" id="KW-0472">Membrane</keyword>
<gene>
    <name evidence="2" type="ORF">N7468_003504</name>
</gene>
<dbReference type="AlphaFoldDB" id="A0A9W9TRP1"/>
<dbReference type="EMBL" id="JAPQKS010000003">
    <property type="protein sequence ID" value="KAJ5238885.1"/>
    <property type="molecule type" value="Genomic_DNA"/>
</dbReference>
<evidence type="ECO:0000256" key="1">
    <source>
        <dbReference type="SAM" id="Phobius"/>
    </source>
</evidence>
<proteinExistence type="predicted"/>